<evidence type="ECO:0000313" key="3">
    <source>
        <dbReference type="Proteomes" id="UP001515480"/>
    </source>
</evidence>
<dbReference type="AlphaFoldDB" id="A0AB34JUQ6"/>
<gene>
    <name evidence="2" type="ORF">AB1Y20_019311</name>
</gene>
<dbReference type="Proteomes" id="UP001515480">
    <property type="component" value="Unassembled WGS sequence"/>
</dbReference>
<reference evidence="2 3" key="1">
    <citation type="journal article" date="2024" name="Science">
        <title>Giant polyketide synthase enzymes in the biosynthesis of giant marine polyether toxins.</title>
        <authorList>
            <person name="Fallon T.R."/>
            <person name="Shende V.V."/>
            <person name="Wierzbicki I.H."/>
            <person name="Pendleton A.L."/>
            <person name="Watervoot N.F."/>
            <person name="Auber R.P."/>
            <person name="Gonzalez D.J."/>
            <person name="Wisecaver J.H."/>
            <person name="Moore B.S."/>
        </authorList>
    </citation>
    <scope>NUCLEOTIDE SEQUENCE [LARGE SCALE GENOMIC DNA]</scope>
    <source>
        <strain evidence="2 3">12B1</strain>
    </source>
</reference>
<sequence length="170" mass="19656">MLWRLSRALYSAPRNCVKKAEREMERRVAAGIADHVERLQPVNPPPFDQTLVGKRLEVLWKYFTQGSNEPHYIWCTGRVLRVADGLSDKRSPRARSILPGGAVLWAWDADAEFDEVAGEQWLILLPSKWNPTTHKQVYSWRYDPRELGSATARTPDERRKTMRRADEANV</sequence>
<name>A0AB34JUQ6_PRYPA</name>
<feature type="compositionally biased region" description="Basic and acidic residues" evidence="1">
    <location>
        <begin position="154"/>
        <end position="170"/>
    </location>
</feature>
<comment type="caution">
    <text evidence="2">The sequence shown here is derived from an EMBL/GenBank/DDBJ whole genome shotgun (WGS) entry which is preliminary data.</text>
</comment>
<protein>
    <submittedName>
        <fullName evidence="2">Uncharacterized protein</fullName>
    </submittedName>
</protein>
<dbReference type="EMBL" id="JBGBPQ010000005">
    <property type="protein sequence ID" value="KAL1524416.1"/>
    <property type="molecule type" value="Genomic_DNA"/>
</dbReference>
<feature type="region of interest" description="Disordered" evidence="1">
    <location>
        <begin position="149"/>
        <end position="170"/>
    </location>
</feature>
<evidence type="ECO:0000313" key="2">
    <source>
        <dbReference type="EMBL" id="KAL1524416.1"/>
    </source>
</evidence>
<proteinExistence type="predicted"/>
<organism evidence="2 3">
    <name type="scientific">Prymnesium parvum</name>
    <name type="common">Toxic golden alga</name>
    <dbReference type="NCBI Taxonomy" id="97485"/>
    <lineage>
        <taxon>Eukaryota</taxon>
        <taxon>Haptista</taxon>
        <taxon>Haptophyta</taxon>
        <taxon>Prymnesiophyceae</taxon>
        <taxon>Prymnesiales</taxon>
        <taxon>Prymnesiaceae</taxon>
        <taxon>Prymnesium</taxon>
    </lineage>
</organism>
<evidence type="ECO:0000256" key="1">
    <source>
        <dbReference type="SAM" id="MobiDB-lite"/>
    </source>
</evidence>
<keyword evidence="3" id="KW-1185">Reference proteome</keyword>
<accession>A0AB34JUQ6</accession>